<dbReference type="InterPro" id="IPR037018">
    <property type="entry name" value="GH65_N"/>
</dbReference>
<feature type="chain" id="PRO_5039461933" evidence="6">
    <location>
        <begin position="25"/>
        <end position="879"/>
    </location>
</feature>
<dbReference type="InterPro" id="IPR012341">
    <property type="entry name" value="6hp_glycosidase-like_sf"/>
</dbReference>
<evidence type="ECO:0000256" key="6">
    <source>
        <dbReference type="SAM" id="SignalP"/>
    </source>
</evidence>
<sequence>MRRTRIGGALFGGLLMLTASTAVPATTAGASEEPRCERGPDWELSTTEYDNAYTRHAFVGNGYLSQRVPPAGTGYVATGEETGFPLETPRFDGAFMAGVYSVAPTAQTPVPRHAIAAIPTWSTLSVTVGEHTYSPQTPPEQISNYRQSLNVHCGILRTSLTWTPENGKATDLVYEIIADRNNPHVGAVRVEITPHWDGQLSVTDALDGAGARRMQPNGGGADQRTVHVGFRTDGVGATGTVASTLEPGAEVDVESRQHRVDGLTAEQTVGFSVERGETYELAKFVGADTTPAAVEHSKEAAERGWEDLFAAHARSWQRLWASDVRVPGRLDLQQALRSTRYAVLSSIREGQWFSIPPAGLSSDNYAGLIFWDAELWIYPSLLLWHPELAKPVVDYREKTLPAARRNASSTGQQGAFYPWTSADTGDLQNDCHSWDPPHCLTQNHLQSDIAFAAWQYYLATGDRQWLAEHGWPVLSGIAEYWAGRVTANPDGSYSINDVAGPDEYSNGVDDGVFTNAGAATALRIATRAAELIGEQAPAEWATIADRLRIPFDEQEQVFLQYDGYDGHLIKQADTVLLQYPLEWPMSDEVAANTLAYYAPRTDPDGPAMTDAVHAIDAAEIGEPGCATNTYLNRSILPFLVEPFAQFSEARGERAGQDAGAPALNFLTGGGGFQQVFTHGLTGLRLREDGVELDPVLPPQLSEGVELTGLHWQGRSFDIEIGPESTALHLRDGEPLTVHAPDGDHLVSESAPLTLKTRRPDLAPTDNVARCQPATATSEEPGMYAEAAVDGSTATIWTLDEQSGSLTVDLGEPQRVSRITPVFNDVAPVSHRVLVSEDGENFTEVPQELPEPRTARYVRVELTGPADAEQRTGLRELEVR</sequence>
<dbReference type="GO" id="GO:0005993">
    <property type="term" value="P:trehalose catabolic process"/>
    <property type="evidence" value="ECO:0007669"/>
    <property type="project" value="TreeGrafter"/>
</dbReference>
<dbReference type="PIRSF" id="PIRSF036289">
    <property type="entry name" value="Glycosyl_hydrolase_malt_phosph"/>
    <property type="match status" value="1"/>
</dbReference>
<dbReference type="GO" id="GO:0016757">
    <property type="term" value="F:glycosyltransferase activity"/>
    <property type="evidence" value="ECO:0007669"/>
    <property type="project" value="UniProtKB-KW"/>
</dbReference>
<keyword evidence="4" id="KW-0378">Hydrolase</keyword>
<dbReference type="Gene3D" id="2.60.420.10">
    <property type="entry name" value="Maltose phosphorylase, domain 3"/>
    <property type="match status" value="1"/>
</dbReference>
<evidence type="ECO:0000256" key="3">
    <source>
        <dbReference type="ARBA" id="ARBA00022679"/>
    </source>
</evidence>
<comment type="caution">
    <text evidence="8">The sequence shown here is derived from an EMBL/GenBank/DDBJ whole genome shotgun (WGS) entry which is preliminary data.</text>
</comment>
<name>A0A073AY46_9PSEU</name>
<gene>
    <name evidence="8" type="ORF">GU90_10585</name>
</gene>
<evidence type="ECO:0000313" key="8">
    <source>
        <dbReference type="EMBL" id="KEI44325.1"/>
    </source>
</evidence>
<feature type="active site" description="Proton donor" evidence="5">
    <location>
        <position position="503"/>
    </location>
</feature>
<dbReference type="OrthoDB" id="9816160at2"/>
<dbReference type="InterPro" id="IPR008979">
    <property type="entry name" value="Galactose-bd-like_sf"/>
</dbReference>
<dbReference type="GO" id="GO:0004555">
    <property type="term" value="F:alpha,alpha-trehalase activity"/>
    <property type="evidence" value="ECO:0007669"/>
    <property type="project" value="TreeGrafter"/>
</dbReference>
<dbReference type="SUPFAM" id="SSF49785">
    <property type="entry name" value="Galactose-binding domain-like"/>
    <property type="match status" value="1"/>
</dbReference>
<keyword evidence="6" id="KW-0732">Signal</keyword>
<dbReference type="Pfam" id="PF00754">
    <property type="entry name" value="F5_F8_type_C"/>
    <property type="match status" value="1"/>
</dbReference>
<dbReference type="PANTHER" id="PTHR11051">
    <property type="entry name" value="GLYCOSYL HYDROLASE-RELATED"/>
    <property type="match status" value="1"/>
</dbReference>
<dbReference type="Gene3D" id="1.50.10.10">
    <property type="match status" value="1"/>
</dbReference>
<dbReference type="InterPro" id="IPR017045">
    <property type="entry name" value="Malt_Pase/Glycosyl_Hdrlase"/>
</dbReference>
<evidence type="ECO:0000313" key="9">
    <source>
        <dbReference type="Proteomes" id="UP000031419"/>
    </source>
</evidence>
<keyword evidence="2" id="KW-0328">Glycosyltransferase</keyword>
<dbReference type="Proteomes" id="UP000031419">
    <property type="component" value="Unassembled WGS sequence"/>
</dbReference>
<evidence type="ECO:0000259" key="7">
    <source>
        <dbReference type="PROSITE" id="PS50022"/>
    </source>
</evidence>
<proteinExistence type="inferred from homology"/>
<dbReference type="InterPro" id="IPR008928">
    <property type="entry name" value="6-hairpin_glycosidase_sf"/>
</dbReference>
<dbReference type="InterPro" id="IPR000421">
    <property type="entry name" value="FA58C"/>
</dbReference>
<dbReference type="PANTHER" id="PTHR11051:SF8">
    <property type="entry name" value="PROTEIN-GLUCOSYLGALACTOSYLHYDROXYLYSINE GLUCOSIDASE"/>
    <property type="match status" value="1"/>
</dbReference>
<keyword evidence="9" id="KW-1185">Reference proteome</keyword>
<protein>
    <submittedName>
        <fullName evidence="8">Haloacid dehalogenase</fullName>
    </submittedName>
</protein>
<dbReference type="Pfam" id="PF03633">
    <property type="entry name" value="Glyco_hydro_65C"/>
    <property type="match status" value="1"/>
</dbReference>
<evidence type="ECO:0000256" key="5">
    <source>
        <dbReference type="PIRSR" id="PIRSR036289-50"/>
    </source>
</evidence>
<organism evidence="8 9">
    <name type="scientific">Saccharopolyspora rectivirgula</name>
    <dbReference type="NCBI Taxonomy" id="28042"/>
    <lineage>
        <taxon>Bacteria</taxon>
        <taxon>Bacillati</taxon>
        <taxon>Actinomycetota</taxon>
        <taxon>Actinomycetes</taxon>
        <taxon>Pseudonocardiales</taxon>
        <taxon>Pseudonocardiaceae</taxon>
        <taxon>Saccharopolyspora</taxon>
    </lineage>
</organism>
<dbReference type="RefSeq" id="WP_029722538.1">
    <property type="nucleotide sequence ID" value="NZ_JAJUIW010000041.1"/>
</dbReference>
<dbReference type="EMBL" id="JNVU01000026">
    <property type="protein sequence ID" value="KEI44325.1"/>
    <property type="molecule type" value="Genomic_DNA"/>
</dbReference>
<evidence type="ECO:0000256" key="1">
    <source>
        <dbReference type="ARBA" id="ARBA00006768"/>
    </source>
</evidence>
<keyword evidence="4" id="KW-0326">Glycosidase</keyword>
<feature type="domain" description="F5/8 type C" evidence="7">
    <location>
        <begin position="756"/>
        <end position="844"/>
    </location>
</feature>
<evidence type="ECO:0000256" key="4">
    <source>
        <dbReference type="ARBA" id="ARBA00023295"/>
    </source>
</evidence>
<dbReference type="SUPFAM" id="SSF74650">
    <property type="entry name" value="Galactose mutarotase-like"/>
    <property type="match status" value="1"/>
</dbReference>
<dbReference type="InterPro" id="IPR005194">
    <property type="entry name" value="Glyco_hydro_65_C"/>
</dbReference>
<dbReference type="Gene3D" id="2.60.120.260">
    <property type="entry name" value="Galactose-binding domain-like"/>
    <property type="match status" value="1"/>
</dbReference>
<dbReference type="eggNOG" id="COG1554">
    <property type="taxonomic scope" value="Bacteria"/>
</dbReference>
<evidence type="ECO:0000256" key="2">
    <source>
        <dbReference type="ARBA" id="ARBA00022676"/>
    </source>
</evidence>
<dbReference type="InterPro" id="IPR011013">
    <property type="entry name" value="Gal_mutarotase_sf_dom"/>
</dbReference>
<dbReference type="InterPro" id="IPR005195">
    <property type="entry name" value="Glyco_hydro_65_M"/>
</dbReference>
<dbReference type="Pfam" id="PF03632">
    <property type="entry name" value="Glyco_hydro_65m"/>
    <property type="match status" value="1"/>
</dbReference>
<dbReference type="STRING" id="28042.GU90_10585"/>
<accession>A0A073AY46</accession>
<dbReference type="SUPFAM" id="SSF48208">
    <property type="entry name" value="Six-hairpin glycosidases"/>
    <property type="match status" value="1"/>
</dbReference>
<dbReference type="PROSITE" id="PS50022">
    <property type="entry name" value="FA58C_3"/>
    <property type="match status" value="1"/>
</dbReference>
<dbReference type="Pfam" id="PF03636">
    <property type="entry name" value="Glyco_hydro_65N"/>
    <property type="match status" value="1"/>
</dbReference>
<reference evidence="8 9" key="1">
    <citation type="submission" date="2014-06" db="EMBL/GenBank/DDBJ databases">
        <title>Saccharopolyspora rectivirgula DSM-43113 Genome sequencing.</title>
        <authorList>
            <person name="Barrera C."/>
            <person name="Millon L."/>
            <person name="Rognon B."/>
            <person name="Zaugg C."/>
            <person name="Monod M."/>
        </authorList>
    </citation>
    <scope>NUCLEOTIDE SEQUENCE [LARGE SCALE GENOMIC DNA]</scope>
    <source>
        <strain evidence="8 9">DSM 43113</strain>
    </source>
</reference>
<dbReference type="InterPro" id="IPR005196">
    <property type="entry name" value="Glyco_hydro_65_N"/>
</dbReference>
<keyword evidence="3" id="KW-0808">Transferase</keyword>
<dbReference type="Gene3D" id="2.70.98.40">
    <property type="entry name" value="Glycoside hydrolase, family 65, N-terminal domain"/>
    <property type="match status" value="1"/>
</dbReference>
<dbReference type="AlphaFoldDB" id="A0A073AY46"/>
<dbReference type="GO" id="GO:0030246">
    <property type="term" value="F:carbohydrate binding"/>
    <property type="evidence" value="ECO:0007669"/>
    <property type="project" value="InterPro"/>
</dbReference>
<feature type="signal peptide" evidence="6">
    <location>
        <begin position="1"/>
        <end position="24"/>
    </location>
</feature>
<comment type="similarity">
    <text evidence="1">Belongs to the glycosyl hydrolase 65 family.</text>
</comment>